<evidence type="ECO:0000256" key="1">
    <source>
        <dbReference type="ARBA" id="ARBA00007120"/>
    </source>
</evidence>
<dbReference type="EMBL" id="CP014518">
    <property type="protein sequence ID" value="AMM30938.1"/>
    <property type="molecule type" value="Genomic_DNA"/>
</dbReference>
<accession>A0A126ZUV5</accession>
<dbReference type="AlphaFoldDB" id="A0A126ZUV5"/>
<comment type="similarity">
    <text evidence="1">Belongs to the UPF0098 family.</text>
</comment>
<organism evidence="2 3">
    <name type="scientific">Sinomonas atrocyanea</name>
    <dbReference type="NCBI Taxonomy" id="37927"/>
    <lineage>
        <taxon>Bacteria</taxon>
        <taxon>Bacillati</taxon>
        <taxon>Actinomycetota</taxon>
        <taxon>Actinomycetes</taxon>
        <taxon>Micrococcales</taxon>
        <taxon>Micrococcaceae</taxon>
        <taxon>Sinomonas</taxon>
    </lineage>
</organism>
<dbReference type="SUPFAM" id="SSF49777">
    <property type="entry name" value="PEBP-like"/>
    <property type="match status" value="1"/>
</dbReference>
<dbReference type="CDD" id="cd00865">
    <property type="entry name" value="PEBP_bact_arch"/>
    <property type="match status" value="1"/>
</dbReference>
<dbReference type="KEGG" id="satk:SA2016_0237"/>
<dbReference type="Proteomes" id="UP000070134">
    <property type="component" value="Chromosome"/>
</dbReference>
<dbReference type="NCBIfam" id="TIGR00481">
    <property type="entry name" value="YbhB/YbcL family Raf kinase inhibitor-like protein"/>
    <property type="match status" value="1"/>
</dbReference>
<proteinExistence type="inferred from homology"/>
<sequence length="175" mass="18159">MSPEPFSLRSQDLVDGAELPRPQTSAYFGLDGQDLSPQLAWSGAPEGTRSFAVTVMDPDAPRAGSFCHWAVVNIPAEVDELPEGAGGAPDGMGPADSEAGLPNGCLELLNDAGFTGFVGAAPPRGSGPHRYVFTVHALDVGSVPGTPRSKGSRVLRDVAAHELATATITCTYEVR</sequence>
<dbReference type="InterPro" id="IPR005247">
    <property type="entry name" value="YbhB_YbcL/LppC-like"/>
</dbReference>
<reference evidence="2 3" key="1">
    <citation type="submission" date="2016-02" db="EMBL/GenBank/DDBJ databases">
        <title>Complete genome of Sinomonas atrocyanea KCTC 3377.</title>
        <authorList>
            <person name="Kim K.M."/>
        </authorList>
    </citation>
    <scope>NUCLEOTIDE SEQUENCE [LARGE SCALE GENOMIC DNA]</scope>
    <source>
        <strain evidence="2 3">KCTC 3377</strain>
    </source>
</reference>
<protein>
    <submittedName>
        <fullName evidence="2">PEBP family protein</fullName>
    </submittedName>
</protein>
<dbReference type="PANTHER" id="PTHR30289">
    <property type="entry name" value="UNCHARACTERIZED PROTEIN YBCL-RELATED"/>
    <property type="match status" value="1"/>
</dbReference>
<dbReference type="PANTHER" id="PTHR30289:SF1">
    <property type="entry name" value="PEBP (PHOSPHATIDYLETHANOLAMINE-BINDING PROTEIN) FAMILY PROTEIN"/>
    <property type="match status" value="1"/>
</dbReference>
<gene>
    <name evidence="2" type="ORF">SA2016_0237</name>
</gene>
<dbReference type="InterPro" id="IPR036610">
    <property type="entry name" value="PEBP-like_sf"/>
</dbReference>
<dbReference type="OrthoDB" id="9797506at2"/>
<dbReference type="STRING" id="37927.SA2016_0237"/>
<keyword evidence="3" id="KW-1185">Reference proteome</keyword>
<name>A0A126ZUV5_9MICC</name>
<dbReference type="InterPro" id="IPR008914">
    <property type="entry name" value="PEBP"/>
</dbReference>
<dbReference type="RefSeq" id="WP_066494480.1">
    <property type="nucleotide sequence ID" value="NZ_BJMO01000007.1"/>
</dbReference>
<dbReference type="Gene3D" id="3.90.280.10">
    <property type="entry name" value="PEBP-like"/>
    <property type="match status" value="1"/>
</dbReference>
<dbReference type="PATRIC" id="fig|37927.3.peg.242"/>
<evidence type="ECO:0000313" key="3">
    <source>
        <dbReference type="Proteomes" id="UP000070134"/>
    </source>
</evidence>
<dbReference type="Pfam" id="PF01161">
    <property type="entry name" value="PBP"/>
    <property type="match status" value="1"/>
</dbReference>
<evidence type="ECO:0000313" key="2">
    <source>
        <dbReference type="EMBL" id="AMM30938.1"/>
    </source>
</evidence>